<organism evidence="6">
    <name type="scientific">Aureoumbra lagunensis</name>
    <dbReference type="NCBI Taxonomy" id="44058"/>
    <lineage>
        <taxon>Eukaryota</taxon>
        <taxon>Sar</taxon>
        <taxon>Stramenopiles</taxon>
        <taxon>Ochrophyta</taxon>
        <taxon>Pelagophyceae</taxon>
        <taxon>Pelagomonadales</taxon>
        <taxon>Aureoumbra</taxon>
    </lineage>
</organism>
<keyword evidence="2" id="KW-0489">Methyltransferase</keyword>
<dbReference type="PANTHER" id="PTHR12176">
    <property type="entry name" value="SAM-DEPENDENT METHYLTRANSFERASE SUPERFAMILY PROTEIN"/>
    <property type="match status" value="1"/>
</dbReference>
<dbReference type="InterPro" id="IPR013216">
    <property type="entry name" value="Methyltransf_11"/>
</dbReference>
<evidence type="ECO:0000256" key="3">
    <source>
        <dbReference type="ARBA" id="ARBA00022679"/>
    </source>
</evidence>
<feature type="compositionally biased region" description="Low complexity" evidence="4">
    <location>
        <begin position="278"/>
        <end position="288"/>
    </location>
</feature>
<reference evidence="6" key="1">
    <citation type="submission" date="2021-01" db="EMBL/GenBank/DDBJ databases">
        <authorList>
            <person name="Corre E."/>
            <person name="Pelletier E."/>
            <person name="Niang G."/>
            <person name="Scheremetjew M."/>
            <person name="Finn R."/>
            <person name="Kale V."/>
            <person name="Holt S."/>
            <person name="Cochrane G."/>
            <person name="Meng A."/>
            <person name="Brown T."/>
            <person name="Cohen L."/>
        </authorList>
    </citation>
    <scope>NUCLEOTIDE SEQUENCE</scope>
    <source>
        <strain evidence="6">CCMP1510</strain>
    </source>
</reference>
<dbReference type="Pfam" id="PF08241">
    <property type="entry name" value="Methyltransf_11"/>
    <property type="match status" value="1"/>
</dbReference>
<dbReference type="AlphaFoldDB" id="A0A7S3NK83"/>
<dbReference type="Gene3D" id="3.40.50.150">
    <property type="entry name" value="Vaccinia Virus protein VP39"/>
    <property type="match status" value="1"/>
</dbReference>
<protein>
    <recommendedName>
        <fullName evidence="5">Methyltransferase type 11 domain-containing protein</fullName>
    </recommendedName>
</protein>
<dbReference type="CDD" id="cd02440">
    <property type="entry name" value="AdoMet_MTases"/>
    <property type="match status" value="1"/>
</dbReference>
<name>A0A7S3NK83_9STRA</name>
<dbReference type="InterPro" id="IPR051419">
    <property type="entry name" value="Lys/N-term_MeTrsfase_sf"/>
</dbReference>
<dbReference type="GO" id="GO:0008757">
    <property type="term" value="F:S-adenosylmethionine-dependent methyltransferase activity"/>
    <property type="evidence" value="ECO:0007669"/>
    <property type="project" value="InterPro"/>
</dbReference>
<gene>
    <name evidence="6" type="ORF">ALAG00032_LOCUS6814</name>
</gene>
<evidence type="ECO:0000256" key="2">
    <source>
        <dbReference type="ARBA" id="ARBA00022603"/>
    </source>
</evidence>
<dbReference type="InterPro" id="IPR029063">
    <property type="entry name" value="SAM-dependent_MTases_sf"/>
</dbReference>
<sequence>MGKGGYGTIGFWEEWYQEEDHCEKFDWLLEYEEIGAALEFCLGWNHDSNILITGCGNSMLSSELFALGYRNLISIDNCPGVVSAQRLRYPMLNWEIRDVRATGLADNTFDFILDKGCLDNLYCYLSPEENVKKYMRECARLLRPGGRFFLVSCHDAETTAKSLNICSDLWIFACQTFPNPRWPRIQIEHYQLALCQLILPQTNSTIDEEKGKNLAFFLKEAISRLSSHQDEDHNKNESLDTPIHLLRHSSTPPIPARVQHLEYRSSGLRHSSLIIDGSSANNSSSSISERVTDEMKQKKYP</sequence>
<evidence type="ECO:0000256" key="1">
    <source>
        <dbReference type="ARBA" id="ARBA00008361"/>
    </source>
</evidence>
<dbReference type="SUPFAM" id="SSF53335">
    <property type="entry name" value="S-adenosyl-L-methionine-dependent methyltransferases"/>
    <property type="match status" value="1"/>
</dbReference>
<proteinExistence type="inferred from homology"/>
<evidence type="ECO:0000313" key="6">
    <source>
        <dbReference type="EMBL" id="CAE0366070.1"/>
    </source>
</evidence>
<dbReference type="GO" id="GO:0032259">
    <property type="term" value="P:methylation"/>
    <property type="evidence" value="ECO:0007669"/>
    <property type="project" value="UniProtKB-KW"/>
</dbReference>
<dbReference type="EMBL" id="HBIJ01009769">
    <property type="protein sequence ID" value="CAE0366070.1"/>
    <property type="molecule type" value="Transcribed_RNA"/>
</dbReference>
<accession>A0A7S3NK83</accession>
<keyword evidence="3" id="KW-0808">Transferase</keyword>
<dbReference type="PANTHER" id="PTHR12176:SF79">
    <property type="entry name" value="METHYLTRANSFERASE TYPE 11 DOMAIN-CONTAINING PROTEIN"/>
    <property type="match status" value="1"/>
</dbReference>
<feature type="compositionally biased region" description="Basic and acidic residues" evidence="4">
    <location>
        <begin position="290"/>
        <end position="301"/>
    </location>
</feature>
<evidence type="ECO:0000256" key="4">
    <source>
        <dbReference type="SAM" id="MobiDB-lite"/>
    </source>
</evidence>
<comment type="similarity">
    <text evidence="1">Belongs to the methyltransferase superfamily.</text>
</comment>
<feature type="domain" description="Methyltransferase type 11" evidence="5">
    <location>
        <begin position="54"/>
        <end position="150"/>
    </location>
</feature>
<evidence type="ECO:0000259" key="5">
    <source>
        <dbReference type="Pfam" id="PF08241"/>
    </source>
</evidence>
<feature type="region of interest" description="Disordered" evidence="4">
    <location>
        <begin position="274"/>
        <end position="301"/>
    </location>
</feature>